<dbReference type="Pfam" id="PF08281">
    <property type="entry name" value="Sigma70_r4_2"/>
    <property type="match status" value="1"/>
</dbReference>
<keyword evidence="4" id="KW-0238">DNA-binding</keyword>
<evidence type="ECO:0000259" key="7">
    <source>
        <dbReference type="Pfam" id="PF08281"/>
    </source>
</evidence>
<evidence type="ECO:0000256" key="1">
    <source>
        <dbReference type="ARBA" id="ARBA00010641"/>
    </source>
</evidence>
<dbReference type="PANTHER" id="PTHR43133:SF8">
    <property type="entry name" value="RNA POLYMERASE SIGMA FACTOR HI_1459-RELATED"/>
    <property type="match status" value="1"/>
</dbReference>
<dbReference type="SUPFAM" id="SSF88946">
    <property type="entry name" value="Sigma2 domain of RNA polymerase sigma factors"/>
    <property type="match status" value="1"/>
</dbReference>
<dbReference type="InterPro" id="IPR036388">
    <property type="entry name" value="WH-like_DNA-bd_sf"/>
</dbReference>
<accession>A0A096AND2</accession>
<feature type="domain" description="RNA polymerase sigma factor 70 region 4 type 2" evidence="7">
    <location>
        <begin position="106"/>
        <end position="154"/>
    </location>
</feature>
<evidence type="ECO:0000256" key="3">
    <source>
        <dbReference type="ARBA" id="ARBA00023082"/>
    </source>
</evidence>
<organism evidence="8 9">
    <name type="scientific">Prevotella disiens DNF00882</name>
    <dbReference type="NCBI Taxonomy" id="1401075"/>
    <lineage>
        <taxon>Bacteria</taxon>
        <taxon>Pseudomonadati</taxon>
        <taxon>Bacteroidota</taxon>
        <taxon>Bacteroidia</taxon>
        <taxon>Bacteroidales</taxon>
        <taxon>Prevotellaceae</taxon>
        <taxon>Prevotella</taxon>
    </lineage>
</organism>
<evidence type="ECO:0000313" key="9">
    <source>
        <dbReference type="Proteomes" id="UP000029538"/>
    </source>
</evidence>
<gene>
    <name evidence="8" type="ORF">HMPREF0654_08610</name>
</gene>
<dbReference type="NCBIfam" id="TIGR02937">
    <property type="entry name" value="sigma70-ECF"/>
    <property type="match status" value="1"/>
</dbReference>
<keyword evidence="3" id="KW-0731">Sigma factor</keyword>
<feature type="domain" description="RNA polymerase sigma-70 region 2" evidence="6">
    <location>
        <begin position="10"/>
        <end position="75"/>
    </location>
</feature>
<dbReference type="Gene3D" id="1.10.10.10">
    <property type="entry name" value="Winged helix-like DNA-binding domain superfamily/Winged helix DNA-binding domain"/>
    <property type="match status" value="1"/>
</dbReference>
<dbReference type="InterPro" id="IPR013324">
    <property type="entry name" value="RNA_pol_sigma_r3/r4-like"/>
</dbReference>
<protein>
    <submittedName>
        <fullName evidence="8">RNA polymerase subunit sigma-70</fullName>
    </submittedName>
</protein>
<keyword evidence="5" id="KW-0804">Transcription</keyword>
<dbReference type="InterPro" id="IPR007627">
    <property type="entry name" value="RNA_pol_sigma70_r2"/>
</dbReference>
<dbReference type="GO" id="GO:0016987">
    <property type="term" value="F:sigma factor activity"/>
    <property type="evidence" value="ECO:0007669"/>
    <property type="project" value="UniProtKB-KW"/>
</dbReference>
<dbReference type="GO" id="GO:0006352">
    <property type="term" value="P:DNA-templated transcription initiation"/>
    <property type="evidence" value="ECO:0007669"/>
    <property type="project" value="InterPro"/>
</dbReference>
<proteinExistence type="inferred from homology"/>
<dbReference type="GO" id="GO:0003677">
    <property type="term" value="F:DNA binding"/>
    <property type="evidence" value="ECO:0007669"/>
    <property type="project" value="UniProtKB-KW"/>
</dbReference>
<reference evidence="8 9" key="1">
    <citation type="submission" date="2014-07" db="EMBL/GenBank/DDBJ databases">
        <authorList>
            <person name="McCorrison J."/>
            <person name="Sanka R."/>
            <person name="Torralba M."/>
            <person name="Gillis M."/>
            <person name="Haft D.H."/>
            <person name="Methe B."/>
            <person name="Sutton G."/>
            <person name="Nelson K.E."/>
        </authorList>
    </citation>
    <scope>NUCLEOTIDE SEQUENCE [LARGE SCALE GENOMIC DNA]</scope>
    <source>
        <strain evidence="8 9">DNF00882</strain>
    </source>
</reference>
<dbReference type="Proteomes" id="UP000029538">
    <property type="component" value="Unassembled WGS sequence"/>
</dbReference>
<dbReference type="GeneID" id="91081432"/>
<dbReference type="SUPFAM" id="SSF88659">
    <property type="entry name" value="Sigma3 and sigma4 domains of RNA polymerase sigma factors"/>
    <property type="match status" value="1"/>
</dbReference>
<evidence type="ECO:0000256" key="5">
    <source>
        <dbReference type="ARBA" id="ARBA00023163"/>
    </source>
</evidence>
<dbReference type="InterPro" id="IPR014284">
    <property type="entry name" value="RNA_pol_sigma-70_dom"/>
</dbReference>
<dbReference type="Pfam" id="PF04542">
    <property type="entry name" value="Sigma70_r2"/>
    <property type="match status" value="1"/>
</dbReference>
<evidence type="ECO:0000256" key="2">
    <source>
        <dbReference type="ARBA" id="ARBA00023015"/>
    </source>
</evidence>
<dbReference type="AlphaFoldDB" id="A0A096AND2"/>
<dbReference type="InterPro" id="IPR039425">
    <property type="entry name" value="RNA_pol_sigma-70-like"/>
</dbReference>
<evidence type="ECO:0000256" key="4">
    <source>
        <dbReference type="ARBA" id="ARBA00023125"/>
    </source>
</evidence>
<evidence type="ECO:0000259" key="6">
    <source>
        <dbReference type="Pfam" id="PF04542"/>
    </source>
</evidence>
<dbReference type="Gene3D" id="1.10.1740.10">
    <property type="match status" value="1"/>
</dbReference>
<comment type="similarity">
    <text evidence="1">Belongs to the sigma-70 factor family. ECF subfamily.</text>
</comment>
<dbReference type="EMBL" id="JRNR01000085">
    <property type="protein sequence ID" value="KGF48603.1"/>
    <property type="molecule type" value="Genomic_DNA"/>
</dbReference>
<name>A0A096AND2_9BACT</name>
<evidence type="ECO:0000313" key="8">
    <source>
        <dbReference type="EMBL" id="KGF48603.1"/>
    </source>
</evidence>
<dbReference type="RefSeq" id="WP_004355928.1">
    <property type="nucleotide sequence ID" value="NZ_JRNR01000085.1"/>
</dbReference>
<comment type="caution">
    <text evidence="8">The sequence shown here is derived from an EMBL/GenBank/DDBJ whole genome shotgun (WGS) entry which is preliminary data.</text>
</comment>
<dbReference type="InterPro" id="IPR013325">
    <property type="entry name" value="RNA_pol_sigma_r2"/>
</dbReference>
<sequence>MEIEQFNRIVTNLQASLLRQARTLEGGDADANDFVQETFLRLWTMRERLDKHQNIEALAMATLKHIAIDHWRHRRYYECNKGEQTQDLIIEKDYLAAKDEMAFIGMIVEHLPPLQQQIFRLKDIDGYENEEITKICGCTVEAVRQNLSRARRRIQKEYVRLTIERNKLCK</sequence>
<dbReference type="PANTHER" id="PTHR43133">
    <property type="entry name" value="RNA POLYMERASE ECF-TYPE SIGMA FACTO"/>
    <property type="match status" value="1"/>
</dbReference>
<dbReference type="InterPro" id="IPR013249">
    <property type="entry name" value="RNA_pol_sigma70_r4_t2"/>
</dbReference>
<keyword evidence="2" id="KW-0805">Transcription regulation</keyword>